<reference evidence="1" key="2">
    <citation type="submission" date="2021-02" db="EMBL/GenBank/DDBJ databases">
        <title>Infant gut strain persistence is associated with maternal origin, phylogeny, and functional potential including surface adhesion and iron acquisition.</title>
        <authorList>
            <person name="Lou Y.C."/>
        </authorList>
    </citation>
    <scope>NUCLEOTIDE SEQUENCE</scope>
    <source>
        <strain evidence="1">L3_098_011G1_dasL3_098_011G1_concoct_7</strain>
    </source>
</reference>
<comment type="caution">
    <text evidence="2">The sequence shown here is derived from an EMBL/GenBank/DDBJ whole genome shotgun (WGS) entry which is preliminary data.</text>
</comment>
<dbReference type="EMBL" id="JAGZFP010000008">
    <property type="protein sequence ID" value="MBS5358427.1"/>
    <property type="molecule type" value="Genomic_DNA"/>
</dbReference>
<organism evidence="2 3">
    <name type="scientific">Streptococcus parasanguinis</name>
    <dbReference type="NCBI Taxonomy" id="1318"/>
    <lineage>
        <taxon>Bacteria</taxon>
        <taxon>Bacillati</taxon>
        <taxon>Bacillota</taxon>
        <taxon>Bacilli</taxon>
        <taxon>Lactobacillales</taxon>
        <taxon>Streptococcaceae</taxon>
        <taxon>Streptococcus</taxon>
    </lineage>
</organism>
<sequence length="98" mass="11460">MNEVLPIGSIVQLNNGEVKLMIINRYPLYNNHGVIGYFDYSGCVYPNGSLDNQAYFFNKENIAKVWFKGYIDESEELLQQKFKKEKDNINYPRLSLDE</sequence>
<dbReference type="AlphaFoldDB" id="A0A6I3PG71"/>
<name>A0A6I3PG71_STRPA</name>
<evidence type="ECO:0000313" key="1">
    <source>
        <dbReference type="EMBL" id="MBS5358427.1"/>
    </source>
</evidence>
<dbReference type="Pfam" id="PF13780">
    <property type="entry name" value="DUF4176"/>
    <property type="match status" value="1"/>
</dbReference>
<dbReference type="EMBL" id="WMZA01000002">
    <property type="protein sequence ID" value="MTR62663.1"/>
    <property type="molecule type" value="Genomic_DNA"/>
</dbReference>
<accession>A0A6I3PG71</accession>
<dbReference type="Proteomes" id="UP000462658">
    <property type="component" value="Unassembled WGS sequence"/>
</dbReference>
<evidence type="ECO:0000313" key="3">
    <source>
        <dbReference type="Proteomes" id="UP000462658"/>
    </source>
</evidence>
<evidence type="ECO:0000313" key="2">
    <source>
        <dbReference type="EMBL" id="MTR62663.1"/>
    </source>
</evidence>
<dbReference type="RefSeq" id="WP_049491007.1">
    <property type="nucleotide sequence ID" value="NZ_JACLQX010000001.1"/>
</dbReference>
<dbReference type="Proteomes" id="UP000709219">
    <property type="component" value="Unassembled WGS sequence"/>
</dbReference>
<gene>
    <name evidence="2" type="ORF">GMC80_04740</name>
    <name evidence="1" type="ORF">KHX87_04875</name>
</gene>
<proteinExistence type="predicted"/>
<dbReference type="InterPro" id="IPR025233">
    <property type="entry name" value="DUF4176"/>
</dbReference>
<protein>
    <submittedName>
        <fullName evidence="2">DUF4176 domain-containing protein</fullName>
    </submittedName>
</protein>
<reference evidence="2 3" key="1">
    <citation type="journal article" date="2019" name="Nat. Med.">
        <title>A library of human gut bacterial isolates paired with longitudinal multiomics data enables mechanistic microbiome research.</title>
        <authorList>
            <person name="Poyet M."/>
            <person name="Groussin M."/>
            <person name="Gibbons S.M."/>
            <person name="Avila-Pacheco J."/>
            <person name="Jiang X."/>
            <person name="Kearney S.M."/>
            <person name="Perrotta A.R."/>
            <person name="Berdy B."/>
            <person name="Zhao S."/>
            <person name="Lieberman T.D."/>
            <person name="Swanson P.K."/>
            <person name="Smith M."/>
            <person name="Roesemann S."/>
            <person name="Alexander J.E."/>
            <person name="Rich S.A."/>
            <person name="Livny J."/>
            <person name="Vlamakis H."/>
            <person name="Clish C."/>
            <person name="Bullock K."/>
            <person name="Deik A."/>
            <person name="Scott J."/>
            <person name="Pierce K.A."/>
            <person name="Xavier R.J."/>
            <person name="Alm E.J."/>
        </authorList>
    </citation>
    <scope>NUCLEOTIDE SEQUENCE [LARGE SCALE GENOMIC DNA]</scope>
    <source>
        <strain evidence="2 3">BIOML-A10</strain>
    </source>
</reference>